<feature type="compositionally biased region" description="Polar residues" evidence="1">
    <location>
        <begin position="27"/>
        <end position="39"/>
    </location>
</feature>
<feature type="region of interest" description="Disordered" evidence="1">
    <location>
        <begin position="221"/>
        <end position="241"/>
    </location>
</feature>
<evidence type="ECO:0000256" key="1">
    <source>
        <dbReference type="SAM" id="MobiDB-lite"/>
    </source>
</evidence>
<reference evidence="2 3" key="1">
    <citation type="submission" date="2020-05" db="EMBL/GenBank/DDBJ databases">
        <title>Identification and distribution of gene clusters putatively required for synthesis of sphingolipid metabolism inhibitors in phylogenetically diverse species of the filamentous fungus Fusarium.</title>
        <authorList>
            <person name="Kim H.-S."/>
            <person name="Busman M."/>
            <person name="Brown D.W."/>
            <person name="Divon H."/>
            <person name="Uhlig S."/>
            <person name="Proctor R.H."/>
        </authorList>
    </citation>
    <scope>NUCLEOTIDE SEQUENCE [LARGE SCALE GENOMIC DNA]</scope>
    <source>
        <strain evidence="2 3">NRRL 36939</strain>
    </source>
</reference>
<dbReference type="AlphaFoldDB" id="A0A8H5KI92"/>
<proteinExistence type="predicted"/>
<gene>
    <name evidence="2" type="ORF">FPCIR_14141</name>
</gene>
<dbReference type="EMBL" id="JAAOAS010000677">
    <property type="protein sequence ID" value="KAF5572951.1"/>
    <property type="molecule type" value="Genomic_DNA"/>
</dbReference>
<protein>
    <submittedName>
        <fullName evidence="2">Uncharacterized protein</fullName>
    </submittedName>
</protein>
<feature type="region of interest" description="Disordered" evidence="1">
    <location>
        <begin position="1"/>
        <end position="57"/>
    </location>
</feature>
<dbReference type="PANTHER" id="PTHR47785">
    <property type="entry name" value="ZN(II)2CYS6 TRANSCRIPTION FACTOR (EUROFUNG)-RELATED-RELATED"/>
    <property type="match status" value="1"/>
</dbReference>
<sequence>MGSFLADQIASSESSTDLAEGGDRKQASASVFITGNDSATSDKPENPESTPNPVLSFNQATPTGLILNWPSIRKLIEHHIRREGIRYHGDFSINHERDGDEYSHPVMRFRDRFDYHHLEACSPPSANSGDQSWNHIFPKQAHHKRNVLSWDGSCDFSELKVWAYVQSFKDNILNLHPIVETKVVDGWVQQFLDTLLVSDVRSAKPQLSDLWEIATIDSRTPKTTSKKRKRSLDTQSSAGRPDRSINSALVLTILALGKFCYYHSSILNVAYQKKPCPDSSPATHDSAVYLQSNRELSPGLSTPSSIAHPLLSGESQDMKAQSQSSLSHDEDIFSFDHHLGKKLEDKQGLEYFAQATDIVGNHVGSYNNIKNVYVNVFASLYHDQLDRPIESLAFILDASHKLQVIMRPSLSRMREIKRNSELIQESRYNNLALAFWTCLQLESIHRILHASQGLKKADGDVLKKVDLVSHDVSGMHWVPPSFTFREDDPPADDVLAARLRAGYWSTQILLYRPFLKQILYSSQSISNHTQTPTSNITDYEDTATYSVSHIARKHDETSPQILELARKGIKALIEGCRAFHGLGDKRPIITNVFGTAHT</sequence>
<accession>A0A8H5KI92</accession>
<dbReference type="Proteomes" id="UP000546213">
    <property type="component" value="Unassembled WGS sequence"/>
</dbReference>
<dbReference type="OrthoDB" id="5244761at2759"/>
<feature type="compositionally biased region" description="Polar residues" evidence="1">
    <location>
        <begin position="47"/>
        <end position="57"/>
    </location>
</feature>
<dbReference type="InterPro" id="IPR053181">
    <property type="entry name" value="EcdB-like_regulator"/>
</dbReference>
<comment type="caution">
    <text evidence="2">The sequence shown here is derived from an EMBL/GenBank/DDBJ whole genome shotgun (WGS) entry which is preliminary data.</text>
</comment>
<evidence type="ECO:0000313" key="3">
    <source>
        <dbReference type="Proteomes" id="UP000546213"/>
    </source>
</evidence>
<keyword evidence="3" id="KW-1185">Reference proteome</keyword>
<evidence type="ECO:0000313" key="2">
    <source>
        <dbReference type="EMBL" id="KAF5572951.1"/>
    </source>
</evidence>
<name>A0A8H5KI92_9HYPO</name>
<dbReference type="PANTHER" id="PTHR47785:SF4">
    <property type="entry name" value="ZN(II)2CYS6 TRANSCRIPTION FACTOR (EUROFUNG)"/>
    <property type="match status" value="1"/>
</dbReference>
<organism evidence="2 3">
    <name type="scientific">Fusarium pseudocircinatum</name>
    <dbReference type="NCBI Taxonomy" id="56676"/>
    <lineage>
        <taxon>Eukaryota</taxon>
        <taxon>Fungi</taxon>
        <taxon>Dikarya</taxon>
        <taxon>Ascomycota</taxon>
        <taxon>Pezizomycotina</taxon>
        <taxon>Sordariomycetes</taxon>
        <taxon>Hypocreomycetidae</taxon>
        <taxon>Hypocreales</taxon>
        <taxon>Nectriaceae</taxon>
        <taxon>Fusarium</taxon>
        <taxon>Fusarium fujikuroi species complex</taxon>
    </lineage>
</organism>